<dbReference type="GO" id="GO:0046873">
    <property type="term" value="F:metal ion transmembrane transporter activity"/>
    <property type="evidence" value="ECO:0007669"/>
    <property type="project" value="InterPro"/>
</dbReference>
<dbReference type="InterPro" id="IPR045863">
    <property type="entry name" value="CorA_TM1_TM2"/>
</dbReference>
<evidence type="ECO:0000256" key="4">
    <source>
        <dbReference type="ARBA" id="ARBA00023136"/>
    </source>
</evidence>
<keyword evidence="3 5" id="KW-1133">Transmembrane helix</keyword>
<dbReference type="InterPro" id="IPR002523">
    <property type="entry name" value="MgTranspt_CorA/ZnTranspt_ZntB"/>
</dbReference>
<feature type="transmembrane region" description="Helical" evidence="5">
    <location>
        <begin position="498"/>
        <end position="515"/>
    </location>
</feature>
<evidence type="ECO:0000256" key="5">
    <source>
        <dbReference type="SAM" id="Phobius"/>
    </source>
</evidence>
<protein>
    <submittedName>
        <fullName evidence="6">Uncharacterized protein</fullName>
    </submittedName>
</protein>
<feature type="transmembrane region" description="Helical" evidence="5">
    <location>
        <begin position="467"/>
        <end position="486"/>
    </location>
</feature>
<accession>A0A3D8RSK6</accession>
<dbReference type="Proteomes" id="UP000256645">
    <property type="component" value="Unassembled WGS sequence"/>
</dbReference>
<dbReference type="STRING" id="1849047.A0A3D8RSK6"/>
<name>A0A3D8RSK6_9HELO</name>
<evidence type="ECO:0000256" key="3">
    <source>
        <dbReference type="ARBA" id="ARBA00022989"/>
    </source>
</evidence>
<evidence type="ECO:0000256" key="2">
    <source>
        <dbReference type="ARBA" id="ARBA00022692"/>
    </source>
</evidence>
<dbReference type="SUPFAM" id="SSF144083">
    <property type="entry name" value="Magnesium transport protein CorA, transmembrane region"/>
    <property type="match status" value="1"/>
</dbReference>
<organism evidence="6 7">
    <name type="scientific">Coleophoma cylindrospora</name>
    <dbReference type="NCBI Taxonomy" id="1849047"/>
    <lineage>
        <taxon>Eukaryota</taxon>
        <taxon>Fungi</taxon>
        <taxon>Dikarya</taxon>
        <taxon>Ascomycota</taxon>
        <taxon>Pezizomycotina</taxon>
        <taxon>Leotiomycetes</taxon>
        <taxon>Helotiales</taxon>
        <taxon>Dermateaceae</taxon>
        <taxon>Coleophoma</taxon>
    </lineage>
</organism>
<gene>
    <name evidence="6" type="ORF">BP6252_05028</name>
</gene>
<comment type="caution">
    <text evidence="6">The sequence shown here is derived from an EMBL/GenBank/DDBJ whole genome shotgun (WGS) entry which is preliminary data.</text>
</comment>
<evidence type="ECO:0000313" key="6">
    <source>
        <dbReference type="EMBL" id="RDW76975.1"/>
    </source>
</evidence>
<dbReference type="GO" id="GO:0016020">
    <property type="term" value="C:membrane"/>
    <property type="evidence" value="ECO:0007669"/>
    <property type="project" value="UniProtKB-SubCell"/>
</dbReference>
<dbReference type="Gene3D" id="1.20.58.340">
    <property type="entry name" value="Magnesium transport protein CorA, transmembrane region"/>
    <property type="match status" value="1"/>
</dbReference>
<keyword evidence="2 5" id="KW-0812">Transmembrane</keyword>
<dbReference type="AlphaFoldDB" id="A0A3D8RSK6"/>
<proteinExistence type="predicted"/>
<dbReference type="EMBL" id="PDLM01000005">
    <property type="protein sequence ID" value="RDW76975.1"/>
    <property type="molecule type" value="Genomic_DNA"/>
</dbReference>
<dbReference type="OrthoDB" id="3565327at2759"/>
<keyword evidence="7" id="KW-1185">Reference proteome</keyword>
<feature type="transmembrane region" description="Helical" evidence="5">
    <location>
        <begin position="521"/>
        <end position="537"/>
    </location>
</feature>
<comment type="subcellular location">
    <subcellularLocation>
        <location evidence="1">Membrane</location>
        <topology evidence="1">Multi-pass membrane protein</topology>
    </subcellularLocation>
</comment>
<keyword evidence="4 5" id="KW-0472">Membrane</keyword>
<sequence>MANRLYHSDSISELSSVDDSTRTCINTSSSESFNEKGSYIDFIKSCYSLFPDSEGYYEKLVSFLSQHTTYVPSKLQSLDEFDIRQFDESITSFNDIFCPTVSDSARLKNQGSRITVTKGFVSPSLVAKLGSELRLRPEFFLNHIDIDRKQKSTPYKLHELPTVPSRLSTSIHIRILTLVNHHSATPKPQLYSQTRTRINEKCHEHERQLFDQGRYGATRFRKIYIHDSQFCSFEQMVSCSVSQKQNSWNSVFLLDNGRPDENTDLPWTQIPDTGRPLGSIPIVPLGNEPSQSPFRHDDSDGSVAIDSKHPFKHIFIEDSVDHLLLLEDPFKLISGILVTAALASSQMINFLKLDVKKCSIAPLEQLEHALEQLRFNVGLIDRIEESLIENQQLIQLGGCPSWPKAKSLQTRKRKSELQVMLGEDYSTLIKRCNRLSKKCERSINVLVSFAQLKEAQRGLSQTDQFHSLARLAFVFIPLSFIASIFGMNVAEFRLYPSIGWYFLIAVPLSAVVWFASCWNTGAIVTFGAVFTRFFHLFRF</sequence>
<reference evidence="6 7" key="1">
    <citation type="journal article" date="2018" name="IMA Fungus">
        <title>IMA Genome-F 9: Draft genome sequence of Annulohypoxylon stygium, Aspergillus mulundensis, Berkeleyomyces basicola (syn. Thielaviopsis basicola), Ceratocystis smalleyi, two Cercospora beticola strains, Coleophoma cylindrospora, Fusarium fracticaudum, Phialophora cf. hyalina, and Morchella septimelata.</title>
        <authorList>
            <person name="Wingfield B.D."/>
            <person name="Bills G.F."/>
            <person name="Dong Y."/>
            <person name="Huang W."/>
            <person name="Nel W.J."/>
            <person name="Swalarsk-Parry B.S."/>
            <person name="Vaghefi N."/>
            <person name="Wilken P.M."/>
            <person name="An Z."/>
            <person name="de Beer Z.W."/>
            <person name="De Vos L."/>
            <person name="Chen L."/>
            <person name="Duong T.A."/>
            <person name="Gao Y."/>
            <person name="Hammerbacher A."/>
            <person name="Kikkert J.R."/>
            <person name="Li Y."/>
            <person name="Li H."/>
            <person name="Li K."/>
            <person name="Li Q."/>
            <person name="Liu X."/>
            <person name="Ma X."/>
            <person name="Naidoo K."/>
            <person name="Pethybridge S.J."/>
            <person name="Sun J."/>
            <person name="Steenkamp E.T."/>
            <person name="van der Nest M.A."/>
            <person name="van Wyk S."/>
            <person name="Wingfield M.J."/>
            <person name="Xiong C."/>
            <person name="Yue Q."/>
            <person name="Zhang X."/>
        </authorList>
    </citation>
    <scope>NUCLEOTIDE SEQUENCE [LARGE SCALE GENOMIC DNA]</scope>
    <source>
        <strain evidence="6 7">BP6252</strain>
    </source>
</reference>
<evidence type="ECO:0000313" key="7">
    <source>
        <dbReference type="Proteomes" id="UP000256645"/>
    </source>
</evidence>
<evidence type="ECO:0000256" key="1">
    <source>
        <dbReference type="ARBA" id="ARBA00004141"/>
    </source>
</evidence>
<dbReference type="Pfam" id="PF01544">
    <property type="entry name" value="CorA"/>
    <property type="match status" value="1"/>
</dbReference>